<protein>
    <recommendedName>
        <fullName evidence="5">Deoxyribonuclease TATDN1</fullName>
    </recommendedName>
</protein>
<dbReference type="Proteomes" id="UP000277928">
    <property type="component" value="Unassembled WGS sequence"/>
</dbReference>
<evidence type="ECO:0000313" key="8">
    <source>
        <dbReference type="Proteomes" id="UP000277928"/>
    </source>
</evidence>
<dbReference type="STRING" id="42156.A0A3P6TR35"/>
<evidence type="ECO:0000256" key="1">
    <source>
        <dbReference type="ARBA" id="ARBA00009275"/>
    </source>
</evidence>
<proteinExistence type="inferred from homology"/>
<organism evidence="7 8">
    <name type="scientific">Litomosoides sigmodontis</name>
    <name type="common">Filarial nematode worm</name>
    <dbReference type="NCBI Taxonomy" id="42156"/>
    <lineage>
        <taxon>Eukaryota</taxon>
        <taxon>Metazoa</taxon>
        <taxon>Ecdysozoa</taxon>
        <taxon>Nematoda</taxon>
        <taxon>Chromadorea</taxon>
        <taxon>Rhabditida</taxon>
        <taxon>Spirurina</taxon>
        <taxon>Spiruromorpha</taxon>
        <taxon>Filarioidea</taxon>
        <taxon>Onchocercidae</taxon>
        <taxon>Litomosoides</taxon>
    </lineage>
</organism>
<evidence type="ECO:0000313" key="7">
    <source>
        <dbReference type="EMBL" id="VDK81580.1"/>
    </source>
</evidence>
<dbReference type="GO" id="GO:0005829">
    <property type="term" value="C:cytosol"/>
    <property type="evidence" value="ECO:0007669"/>
    <property type="project" value="TreeGrafter"/>
</dbReference>
<dbReference type="InterPro" id="IPR050891">
    <property type="entry name" value="TatD-type_Hydrolase"/>
</dbReference>
<dbReference type="InterPro" id="IPR032466">
    <property type="entry name" value="Metal_Hydrolase"/>
</dbReference>
<keyword evidence="2" id="KW-0540">Nuclease</keyword>
<evidence type="ECO:0000256" key="4">
    <source>
        <dbReference type="ARBA" id="ARBA00022801"/>
    </source>
</evidence>
<evidence type="ECO:0000256" key="3">
    <source>
        <dbReference type="ARBA" id="ARBA00022723"/>
    </source>
</evidence>
<evidence type="ECO:0000256" key="2">
    <source>
        <dbReference type="ARBA" id="ARBA00022722"/>
    </source>
</evidence>
<dbReference type="Gene3D" id="3.20.20.140">
    <property type="entry name" value="Metal-dependent hydrolases"/>
    <property type="match status" value="1"/>
</dbReference>
<dbReference type="EMBL" id="UYRX01000398">
    <property type="protein sequence ID" value="VDK81580.1"/>
    <property type="molecule type" value="Genomic_DNA"/>
</dbReference>
<dbReference type="SUPFAM" id="SSF51556">
    <property type="entry name" value="Metallo-dependent hydrolases"/>
    <property type="match status" value="1"/>
</dbReference>
<dbReference type="OMA" id="MASKLHY"/>
<reference evidence="7 8" key="1">
    <citation type="submission" date="2018-08" db="EMBL/GenBank/DDBJ databases">
        <authorList>
            <person name="Laetsch R D."/>
            <person name="Stevens L."/>
            <person name="Kumar S."/>
            <person name="Blaxter L. M."/>
        </authorList>
    </citation>
    <scope>NUCLEOTIDE SEQUENCE [LARGE SCALE GENOMIC DNA]</scope>
</reference>
<sequence>MASKLHYMLVDIGANLTHPSFRNDLCEVIERAKQAGLCKIMVTGTSIKVSEEAQELAQRFPNFLFFTAGVHPHDAKEFDDHTICKLKKLCSAPGCVAVGECGLDFNRNFSPQDQQSFN</sequence>
<dbReference type="InterPro" id="IPR001130">
    <property type="entry name" value="TatD-like"/>
</dbReference>
<keyword evidence="4" id="KW-0378">Hydrolase</keyword>
<dbReference type="PANTHER" id="PTHR10060">
    <property type="entry name" value="TATD FAMILY DEOXYRIBONUCLEASE"/>
    <property type="match status" value="1"/>
</dbReference>
<name>A0A3P6TR35_LITSI</name>
<dbReference type="PANTHER" id="PTHR10060:SF15">
    <property type="entry name" value="DEOXYRIBONUCLEASE TATDN1"/>
    <property type="match status" value="1"/>
</dbReference>
<accession>A0A3P6TR35</accession>
<comment type="similarity">
    <text evidence="1">Belongs to the metallo-dependent hydrolases superfamily. TatD-type hydrolase family.</text>
</comment>
<dbReference type="AlphaFoldDB" id="A0A3P6TR35"/>
<dbReference type="Pfam" id="PF01026">
    <property type="entry name" value="TatD_DNase"/>
    <property type="match status" value="1"/>
</dbReference>
<dbReference type="GO" id="GO:0008310">
    <property type="term" value="F:single-stranded DNA 3'-5' DNA exonuclease activity"/>
    <property type="evidence" value="ECO:0007669"/>
    <property type="project" value="TreeGrafter"/>
</dbReference>
<evidence type="ECO:0000256" key="6">
    <source>
        <dbReference type="ARBA" id="ARBA00045223"/>
    </source>
</evidence>
<dbReference type="OrthoDB" id="413993at2759"/>
<dbReference type="GO" id="GO:0046872">
    <property type="term" value="F:metal ion binding"/>
    <property type="evidence" value="ECO:0007669"/>
    <property type="project" value="UniProtKB-KW"/>
</dbReference>
<gene>
    <name evidence="7" type="ORF">NLS_LOCUS5357</name>
</gene>
<evidence type="ECO:0000256" key="5">
    <source>
        <dbReference type="ARBA" id="ARBA00039767"/>
    </source>
</evidence>
<keyword evidence="8" id="KW-1185">Reference proteome</keyword>
<keyword evidence="3" id="KW-0479">Metal-binding</keyword>
<comment type="function">
    <text evidence="6">Deoxyribonuclease which catalyzes (in vitro) the decatenation of kinetoplast DNA, which are circular DNA catenated to each other, producing linear DNA molecules. Plays an important role in chromosomal segregation and cell cycle progression during eye development probably via its DNA decatenation activity.</text>
</comment>